<accession>A0ABX1JHG1</accession>
<feature type="domain" description="Fe2OG dioxygenase" evidence="5">
    <location>
        <begin position="169"/>
        <end position="276"/>
    </location>
</feature>
<dbReference type="InterPro" id="IPR044861">
    <property type="entry name" value="IPNS-like_FE2OG_OXY"/>
</dbReference>
<keyword evidence="3" id="KW-0479">Metal-binding</keyword>
<evidence type="ECO:0000256" key="1">
    <source>
        <dbReference type="ARBA" id="ARBA00004792"/>
    </source>
</evidence>
<comment type="similarity">
    <text evidence="3">Belongs to the iron/ascorbate-dependent oxidoreductase family.</text>
</comment>
<dbReference type="PRINTS" id="PR00682">
    <property type="entry name" value="IPNSYNTHASE"/>
</dbReference>
<gene>
    <name evidence="6" type="ORF">HFP15_35750</name>
</gene>
<dbReference type="InterPro" id="IPR026992">
    <property type="entry name" value="DIOX_N"/>
</dbReference>
<evidence type="ECO:0000256" key="4">
    <source>
        <dbReference type="SAM" id="MobiDB-lite"/>
    </source>
</evidence>
<comment type="pathway">
    <text evidence="1">Antibiotic biosynthesis.</text>
</comment>
<proteinExistence type="inferred from homology"/>
<dbReference type="SUPFAM" id="SSF51197">
    <property type="entry name" value="Clavaminate synthase-like"/>
    <property type="match status" value="1"/>
</dbReference>
<evidence type="ECO:0000256" key="2">
    <source>
        <dbReference type="ARBA" id="ARBA00023194"/>
    </source>
</evidence>
<organism evidence="6 7">
    <name type="scientific">Amycolatopsis acididurans</name>
    <dbReference type="NCBI Taxonomy" id="2724524"/>
    <lineage>
        <taxon>Bacteria</taxon>
        <taxon>Bacillati</taxon>
        <taxon>Actinomycetota</taxon>
        <taxon>Actinomycetes</taxon>
        <taxon>Pseudonocardiales</taxon>
        <taxon>Pseudonocardiaceae</taxon>
        <taxon>Amycolatopsis</taxon>
    </lineage>
</organism>
<dbReference type="RefSeq" id="WP_168521845.1">
    <property type="nucleotide sequence ID" value="NZ_JAAXLS010000051.1"/>
</dbReference>
<protein>
    <submittedName>
        <fullName evidence="6">Isopenicillin N synthase family oxygenase</fullName>
    </submittedName>
</protein>
<name>A0ABX1JHG1_9PSEU</name>
<feature type="compositionally biased region" description="Basic and acidic residues" evidence="4">
    <location>
        <begin position="90"/>
        <end position="100"/>
    </location>
</feature>
<keyword evidence="3" id="KW-0408">Iron</keyword>
<dbReference type="InterPro" id="IPR005123">
    <property type="entry name" value="Oxoglu/Fe-dep_dioxygenase_dom"/>
</dbReference>
<dbReference type="Pfam" id="PF14226">
    <property type="entry name" value="DIOX_N"/>
    <property type="match status" value="1"/>
</dbReference>
<feature type="region of interest" description="Disordered" evidence="4">
    <location>
        <begin position="73"/>
        <end position="100"/>
    </location>
</feature>
<evidence type="ECO:0000313" key="6">
    <source>
        <dbReference type="EMBL" id="NKQ58220.1"/>
    </source>
</evidence>
<sequence>MTALPILDLTPFRDDESSAAADGFLATLRETCHDVGFFYLSGHGVPEDLSEGVHDVSREFFALPESERRKISMENSPHFRGYTPPGGEHTNGRPDLRDEIDLGPEADPVPVRPGDPAWLWLRGPNQWPAAIPGFRDTVAAWMYEMELLGRTVLRALALALGQPGHRFDDWLDPQPEVTAKLVRYLAPSEEFPTDQGVGLHRDFGLLTFVHQDTVGGLQVEREGTLVDVPKVPGTLVVNLGEMLQLATHGYLKATVHRVVSPPVGVERISSIYFVNPRLDATLSPIDLPADLAADAPGGASADPANPIFATYGENILKMRLRAHPAVTRRHHSDLMGATH</sequence>
<dbReference type="PANTHER" id="PTHR47990">
    <property type="entry name" value="2-OXOGLUTARATE (2OG) AND FE(II)-DEPENDENT OXYGENASE SUPERFAMILY PROTEIN-RELATED"/>
    <property type="match status" value="1"/>
</dbReference>
<dbReference type="InterPro" id="IPR027443">
    <property type="entry name" value="IPNS-like_sf"/>
</dbReference>
<evidence type="ECO:0000313" key="7">
    <source>
        <dbReference type="Proteomes" id="UP000715441"/>
    </source>
</evidence>
<keyword evidence="3" id="KW-0560">Oxidoreductase</keyword>
<dbReference type="Proteomes" id="UP000715441">
    <property type="component" value="Unassembled WGS sequence"/>
</dbReference>
<evidence type="ECO:0000256" key="3">
    <source>
        <dbReference type="RuleBase" id="RU003682"/>
    </source>
</evidence>
<evidence type="ECO:0000259" key="5">
    <source>
        <dbReference type="PROSITE" id="PS51471"/>
    </source>
</evidence>
<dbReference type="PROSITE" id="PS51471">
    <property type="entry name" value="FE2OG_OXY"/>
    <property type="match status" value="1"/>
</dbReference>
<keyword evidence="2" id="KW-0045">Antibiotic biosynthesis</keyword>
<keyword evidence="7" id="KW-1185">Reference proteome</keyword>
<comment type="caution">
    <text evidence="6">The sequence shown here is derived from an EMBL/GenBank/DDBJ whole genome shotgun (WGS) entry which is preliminary data.</text>
</comment>
<dbReference type="Pfam" id="PF03171">
    <property type="entry name" value="2OG-FeII_Oxy"/>
    <property type="match status" value="1"/>
</dbReference>
<dbReference type="InterPro" id="IPR050231">
    <property type="entry name" value="Iron_ascorbate_oxido_reductase"/>
</dbReference>
<dbReference type="EMBL" id="JAAXLS010000051">
    <property type="protein sequence ID" value="NKQ58220.1"/>
    <property type="molecule type" value="Genomic_DNA"/>
</dbReference>
<reference evidence="6 7" key="1">
    <citation type="submission" date="2020-04" db="EMBL/GenBank/DDBJ databases">
        <title>Novel species.</title>
        <authorList>
            <person name="Teo W.F.A."/>
            <person name="Lipun K."/>
            <person name="Srisuk N."/>
            <person name="Duangmal K."/>
        </authorList>
    </citation>
    <scope>NUCLEOTIDE SEQUENCE [LARGE SCALE GENOMIC DNA]</scope>
    <source>
        <strain evidence="6 7">K13G38</strain>
    </source>
</reference>
<dbReference type="Gene3D" id="2.60.120.330">
    <property type="entry name" value="B-lactam Antibiotic, Isopenicillin N Synthase, Chain"/>
    <property type="match status" value="1"/>
</dbReference>